<comment type="caution">
    <text evidence="6">The sequence shown here is derived from an EMBL/GenBank/DDBJ whole genome shotgun (WGS) entry which is preliminary data.</text>
</comment>
<protein>
    <recommendedName>
        <fullName evidence="1">non-specific serine/threonine protein kinase</fullName>
        <ecNumber evidence="1">2.7.11.1</ecNumber>
    </recommendedName>
</protein>
<gene>
    <name evidence="6" type="primary">WNK7</name>
    <name evidence="6" type="ORF">CR513_41256</name>
</gene>
<evidence type="ECO:0000256" key="1">
    <source>
        <dbReference type="ARBA" id="ARBA00012513"/>
    </source>
</evidence>
<dbReference type="GO" id="GO:0004674">
    <property type="term" value="F:protein serine/threonine kinase activity"/>
    <property type="evidence" value="ECO:0007669"/>
    <property type="project" value="UniProtKB-KW"/>
</dbReference>
<dbReference type="Proteomes" id="UP000257109">
    <property type="component" value="Unassembled WGS sequence"/>
</dbReference>
<comment type="catalytic activity">
    <reaction evidence="5">
        <text>L-seryl-[protein] + ATP = O-phospho-L-seryl-[protein] + ADP + H(+)</text>
        <dbReference type="Rhea" id="RHEA:17989"/>
        <dbReference type="Rhea" id="RHEA-COMP:9863"/>
        <dbReference type="Rhea" id="RHEA-COMP:11604"/>
        <dbReference type="ChEBI" id="CHEBI:15378"/>
        <dbReference type="ChEBI" id="CHEBI:29999"/>
        <dbReference type="ChEBI" id="CHEBI:30616"/>
        <dbReference type="ChEBI" id="CHEBI:83421"/>
        <dbReference type="ChEBI" id="CHEBI:456216"/>
        <dbReference type="EC" id="2.7.11.1"/>
    </reaction>
</comment>
<evidence type="ECO:0000256" key="2">
    <source>
        <dbReference type="ARBA" id="ARBA00022527"/>
    </source>
</evidence>
<evidence type="ECO:0000256" key="5">
    <source>
        <dbReference type="ARBA" id="ARBA00048679"/>
    </source>
</evidence>
<comment type="catalytic activity">
    <reaction evidence="4">
        <text>L-threonyl-[protein] + ATP = O-phospho-L-threonyl-[protein] + ADP + H(+)</text>
        <dbReference type="Rhea" id="RHEA:46608"/>
        <dbReference type="Rhea" id="RHEA-COMP:11060"/>
        <dbReference type="Rhea" id="RHEA-COMP:11605"/>
        <dbReference type="ChEBI" id="CHEBI:15378"/>
        <dbReference type="ChEBI" id="CHEBI:30013"/>
        <dbReference type="ChEBI" id="CHEBI:30616"/>
        <dbReference type="ChEBI" id="CHEBI:61977"/>
        <dbReference type="ChEBI" id="CHEBI:456216"/>
        <dbReference type="EC" id="2.7.11.1"/>
    </reaction>
</comment>
<keyword evidence="3 6" id="KW-0808">Transferase</keyword>
<dbReference type="STRING" id="157652.A0A371FJN6"/>
<name>A0A371FJN6_MUCPR</name>
<dbReference type="EC" id="2.7.11.1" evidence="1"/>
<dbReference type="Gene3D" id="3.30.200.20">
    <property type="entry name" value="Phosphorylase Kinase, domain 1"/>
    <property type="match status" value="1"/>
</dbReference>
<evidence type="ECO:0000256" key="3">
    <source>
        <dbReference type="ARBA" id="ARBA00022777"/>
    </source>
</evidence>
<dbReference type="AlphaFoldDB" id="A0A371FJN6"/>
<sequence>MNYGAVLALPPVSNVFKTREPHDFEDDIVDDIVEKDLTGWYTRYDEILDRGAFKSNFTRQELFLEHFGRFRQFLHVKACYFISFPFSVTGAGFDEVDGIEVDWNQVKINGLLYSVDDLAKLYFEVNLLKSLKHENIIKFYDSWIDDKQNC</sequence>
<evidence type="ECO:0000313" key="6">
    <source>
        <dbReference type="EMBL" id="RDX78471.1"/>
    </source>
</evidence>
<keyword evidence="2" id="KW-0723">Serine/threonine-protein kinase</keyword>
<accession>A0A371FJN6</accession>
<reference evidence="6" key="1">
    <citation type="submission" date="2018-05" db="EMBL/GenBank/DDBJ databases">
        <title>Draft genome of Mucuna pruriens seed.</title>
        <authorList>
            <person name="Nnadi N.E."/>
            <person name="Vos R."/>
            <person name="Hasami M.H."/>
            <person name="Devisetty U.K."/>
            <person name="Aguiy J.C."/>
        </authorList>
    </citation>
    <scope>NUCLEOTIDE SEQUENCE [LARGE SCALE GENOMIC DNA]</scope>
    <source>
        <strain evidence="6">JCA_2017</strain>
    </source>
</reference>
<feature type="non-terminal residue" evidence="6">
    <location>
        <position position="1"/>
    </location>
</feature>
<dbReference type="PANTHER" id="PTHR13902">
    <property type="entry name" value="SERINE/THREONINE-PROTEIN KINASE WNK WITH NO LYSINE -RELATED"/>
    <property type="match status" value="1"/>
</dbReference>
<organism evidence="6 7">
    <name type="scientific">Mucuna pruriens</name>
    <name type="common">Velvet bean</name>
    <name type="synonym">Dolichos pruriens</name>
    <dbReference type="NCBI Taxonomy" id="157652"/>
    <lineage>
        <taxon>Eukaryota</taxon>
        <taxon>Viridiplantae</taxon>
        <taxon>Streptophyta</taxon>
        <taxon>Embryophyta</taxon>
        <taxon>Tracheophyta</taxon>
        <taxon>Spermatophyta</taxon>
        <taxon>Magnoliopsida</taxon>
        <taxon>eudicotyledons</taxon>
        <taxon>Gunneridae</taxon>
        <taxon>Pentapetalae</taxon>
        <taxon>rosids</taxon>
        <taxon>fabids</taxon>
        <taxon>Fabales</taxon>
        <taxon>Fabaceae</taxon>
        <taxon>Papilionoideae</taxon>
        <taxon>50 kb inversion clade</taxon>
        <taxon>NPAAA clade</taxon>
        <taxon>indigoferoid/millettioid clade</taxon>
        <taxon>Phaseoleae</taxon>
        <taxon>Mucuna</taxon>
    </lineage>
</organism>
<proteinExistence type="predicted"/>
<dbReference type="InterPro" id="IPR011009">
    <property type="entry name" value="Kinase-like_dom_sf"/>
</dbReference>
<evidence type="ECO:0000313" key="7">
    <source>
        <dbReference type="Proteomes" id="UP000257109"/>
    </source>
</evidence>
<dbReference type="SUPFAM" id="SSF56112">
    <property type="entry name" value="Protein kinase-like (PK-like)"/>
    <property type="match status" value="1"/>
</dbReference>
<keyword evidence="3 6" id="KW-0418">Kinase</keyword>
<dbReference type="EMBL" id="QJKJ01008857">
    <property type="protein sequence ID" value="RDX78471.1"/>
    <property type="molecule type" value="Genomic_DNA"/>
</dbReference>
<keyword evidence="7" id="KW-1185">Reference proteome</keyword>
<dbReference type="InterPro" id="IPR050588">
    <property type="entry name" value="WNK_Ser-Thr_kinase"/>
</dbReference>
<dbReference type="OrthoDB" id="4062651at2759"/>
<evidence type="ECO:0000256" key="4">
    <source>
        <dbReference type="ARBA" id="ARBA00047899"/>
    </source>
</evidence>